<keyword evidence="3" id="KW-1185">Reference proteome</keyword>
<feature type="compositionally biased region" description="Polar residues" evidence="1">
    <location>
        <begin position="39"/>
        <end position="48"/>
    </location>
</feature>
<evidence type="ECO:0000256" key="1">
    <source>
        <dbReference type="SAM" id="MobiDB-lite"/>
    </source>
</evidence>
<feature type="region of interest" description="Disordered" evidence="1">
    <location>
        <begin position="1"/>
        <end position="99"/>
    </location>
</feature>
<evidence type="ECO:0000313" key="3">
    <source>
        <dbReference type="Proteomes" id="UP000723463"/>
    </source>
</evidence>
<feature type="compositionally biased region" description="Polar residues" evidence="1">
    <location>
        <begin position="1"/>
        <end position="10"/>
    </location>
</feature>
<organism evidence="2 3">
    <name type="scientific">Mortierella hygrophila</name>
    <dbReference type="NCBI Taxonomy" id="979708"/>
    <lineage>
        <taxon>Eukaryota</taxon>
        <taxon>Fungi</taxon>
        <taxon>Fungi incertae sedis</taxon>
        <taxon>Mucoromycota</taxon>
        <taxon>Mortierellomycotina</taxon>
        <taxon>Mortierellomycetes</taxon>
        <taxon>Mortierellales</taxon>
        <taxon>Mortierellaceae</taxon>
        <taxon>Mortierella</taxon>
    </lineage>
</organism>
<dbReference type="AlphaFoldDB" id="A0A9P6K0B1"/>
<accession>A0A9P6K0B1</accession>
<gene>
    <name evidence="2" type="ORF">EC957_003676</name>
</gene>
<proteinExistence type="predicted"/>
<feature type="compositionally biased region" description="Low complexity" evidence="1">
    <location>
        <begin position="11"/>
        <end position="20"/>
    </location>
</feature>
<dbReference type="EMBL" id="JAAAXW010000185">
    <property type="protein sequence ID" value="KAF9540870.1"/>
    <property type="molecule type" value="Genomic_DNA"/>
</dbReference>
<name>A0A9P6K0B1_9FUNG</name>
<sequence length="123" mass="13463">MNNSDTVASKQQETQQQQQQAPLDSRQAAGAYRPEQPAGSCSFTTTDASGYPDRQDGLSAYSPPGQDPNEHHKHHQVPCPSSNENSSNNKDQLVNRPATEVADRLGLGEMYLPDQTSVAHFLR</sequence>
<reference evidence="2" key="1">
    <citation type="journal article" date="2020" name="Fungal Divers.">
        <title>Resolving the Mortierellaceae phylogeny through synthesis of multi-gene phylogenetics and phylogenomics.</title>
        <authorList>
            <person name="Vandepol N."/>
            <person name="Liber J."/>
            <person name="Desiro A."/>
            <person name="Na H."/>
            <person name="Kennedy M."/>
            <person name="Barry K."/>
            <person name="Grigoriev I.V."/>
            <person name="Miller A.N."/>
            <person name="O'Donnell K."/>
            <person name="Stajich J.E."/>
            <person name="Bonito G."/>
        </authorList>
    </citation>
    <scope>NUCLEOTIDE SEQUENCE</scope>
    <source>
        <strain evidence="2">NRRL 2591</strain>
    </source>
</reference>
<comment type="caution">
    <text evidence="2">The sequence shown here is derived from an EMBL/GenBank/DDBJ whole genome shotgun (WGS) entry which is preliminary data.</text>
</comment>
<protein>
    <submittedName>
        <fullName evidence="2">Uncharacterized protein</fullName>
    </submittedName>
</protein>
<dbReference type="Proteomes" id="UP000723463">
    <property type="component" value="Unassembled WGS sequence"/>
</dbReference>
<evidence type="ECO:0000313" key="2">
    <source>
        <dbReference type="EMBL" id="KAF9540870.1"/>
    </source>
</evidence>